<dbReference type="Pfam" id="PF13671">
    <property type="entry name" value="AAA_33"/>
    <property type="match status" value="1"/>
</dbReference>
<evidence type="ECO:0000313" key="1">
    <source>
        <dbReference type="EMBL" id="KAK6305757.1"/>
    </source>
</evidence>
<dbReference type="PANTHER" id="PTHR13308">
    <property type="entry name" value="NEDD4-BINDING PROTEIN 2-LIKE 1"/>
    <property type="match status" value="1"/>
</dbReference>
<name>A0AAN8LCN0_9TELE</name>
<evidence type="ECO:0000313" key="2">
    <source>
        <dbReference type="Proteomes" id="UP001356427"/>
    </source>
</evidence>
<dbReference type="AlphaFoldDB" id="A0AAN8LCN0"/>
<dbReference type="Proteomes" id="UP001356427">
    <property type="component" value="Unassembled WGS sequence"/>
</dbReference>
<dbReference type="SUPFAM" id="SSF52540">
    <property type="entry name" value="P-loop containing nucleoside triphosphate hydrolases"/>
    <property type="match status" value="1"/>
</dbReference>
<dbReference type="PANTHER" id="PTHR13308:SF5">
    <property type="entry name" value="NEDD4-BINDING PROTEIN 2-LIKE 1"/>
    <property type="match status" value="1"/>
</dbReference>
<gene>
    <name evidence="1" type="ORF">J4Q44_G00245370</name>
</gene>
<dbReference type="EMBL" id="JAGTTL010000022">
    <property type="protein sequence ID" value="KAK6305757.1"/>
    <property type="molecule type" value="Genomic_DNA"/>
</dbReference>
<proteinExistence type="predicted"/>
<dbReference type="InterPro" id="IPR026302">
    <property type="entry name" value="NEDD4-bd_p2"/>
</dbReference>
<reference evidence="1 2" key="1">
    <citation type="submission" date="2021-04" db="EMBL/GenBank/DDBJ databases">
        <authorList>
            <person name="De Guttry C."/>
            <person name="Zahm M."/>
            <person name="Klopp C."/>
            <person name="Cabau C."/>
            <person name="Louis A."/>
            <person name="Berthelot C."/>
            <person name="Parey E."/>
            <person name="Roest Crollius H."/>
            <person name="Montfort J."/>
            <person name="Robinson-Rechavi M."/>
            <person name="Bucao C."/>
            <person name="Bouchez O."/>
            <person name="Gislard M."/>
            <person name="Lluch J."/>
            <person name="Milhes M."/>
            <person name="Lampietro C."/>
            <person name="Lopez Roques C."/>
            <person name="Donnadieu C."/>
            <person name="Braasch I."/>
            <person name="Desvignes T."/>
            <person name="Postlethwait J."/>
            <person name="Bobe J."/>
            <person name="Wedekind C."/>
            <person name="Guiguen Y."/>
        </authorList>
    </citation>
    <scope>NUCLEOTIDE SEQUENCE [LARGE SCALE GENOMIC DNA]</scope>
    <source>
        <strain evidence="1">Cs_M1</strain>
        <tissue evidence="1">Blood</tissue>
    </source>
</reference>
<comment type="caution">
    <text evidence="1">The sequence shown here is derived from an EMBL/GenBank/DDBJ whole genome shotgun (WGS) entry which is preliminary data.</text>
</comment>
<accession>A0AAN8LCN0</accession>
<dbReference type="Gene3D" id="3.40.50.300">
    <property type="entry name" value="P-loop containing nucleotide triphosphate hydrolases"/>
    <property type="match status" value="1"/>
</dbReference>
<organism evidence="1 2">
    <name type="scientific">Coregonus suidteri</name>
    <dbReference type="NCBI Taxonomy" id="861788"/>
    <lineage>
        <taxon>Eukaryota</taxon>
        <taxon>Metazoa</taxon>
        <taxon>Chordata</taxon>
        <taxon>Craniata</taxon>
        <taxon>Vertebrata</taxon>
        <taxon>Euteleostomi</taxon>
        <taxon>Actinopterygii</taxon>
        <taxon>Neopterygii</taxon>
        <taxon>Teleostei</taxon>
        <taxon>Protacanthopterygii</taxon>
        <taxon>Salmoniformes</taxon>
        <taxon>Salmonidae</taxon>
        <taxon>Coregoninae</taxon>
        <taxon>Coregonus</taxon>
    </lineage>
</organism>
<evidence type="ECO:0008006" key="3">
    <source>
        <dbReference type="Google" id="ProtNLM"/>
    </source>
</evidence>
<dbReference type="InterPro" id="IPR027417">
    <property type="entry name" value="P-loop_NTPase"/>
</dbReference>
<sequence length="168" mass="20159">MGRKRTRRMIILRGLPGSGKTKRASNILEEYRSGEAFSTDDYFKENGEIVGIQENLLHPAHIWNRSRVLQAIRRKVHPIVIDNTNLGKWEMWPYVRMAFRRGYWIEFEDLPVIPLEILFSHCKGKIHKDKLEEMKEGYKPVNKIWHVLHDNTSRREWMPKSERLQNHW</sequence>
<keyword evidence="2" id="KW-1185">Reference proteome</keyword>
<protein>
    <recommendedName>
        <fullName evidence="3">NEDD4-binding protein 2-like 1</fullName>
    </recommendedName>
</protein>